<organism evidence="1 3">
    <name type="scientific">Chryseobacterium shandongense</name>
    <dbReference type="NCBI Taxonomy" id="1493872"/>
    <lineage>
        <taxon>Bacteria</taxon>
        <taxon>Pseudomonadati</taxon>
        <taxon>Bacteroidota</taxon>
        <taxon>Flavobacteriia</taxon>
        <taxon>Flavobacteriales</taxon>
        <taxon>Weeksellaceae</taxon>
        <taxon>Chryseobacterium group</taxon>
        <taxon>Chryseobacterium</taxon>
    </lineage>
</organism>
<dbReference type="EMBL" id="CP033912">
    <property type="protein sequence ID" value="AZA95978.1"/>
    <property type="molecule type" value="Genomic_DNA"/>
</dbReference>
<dbReference type="EMBL" id="CP033915">
    <property type="protein sequence ID" value="AZA87477.1"/>
    <property type="molecule type" value="Genomic_DNA"/>
</dbReference>
<sequence length="249" mass="28675">MQKKLLIIGYLLITSLLFCIKAQNKELSNYHQITYDLSLFDKINLNSEQGKKALDSVTKNNSSKDAEIIKSKTENLMRILQSNKIPFLLTIGENASYFTVKEELTENMFKKLMQEGISDKIGSFYTELNTGKVINIRNYRGNTYFIEDKQNKKWTITNERKNILGYKCIKATDSDNTVVWYTEDIKSTSGPLEFSGLEGTILELNLNGMHFIATEIKKLEKVPKIKIPKKGKVISKEDFEKFIKESEKE</sequence>
<gene>
    <name evidence="1" type="ORF">EG349_12075</name>
    <name evidence="2" type="ORF">EG353_10540</name>
</gene>
<proteinExistence type="predicted"/>
<dbReference type="AlphaFoldDB" id="A0AAD0YEY4"/>
<evidence type="ECO:0000313" key="1">
    <source>
        <dbReference type="EMBL" id="AZA87477.1"/>
    </source>
</evidence>
<accession>A0AAD0YEY4</accession>
<dbReference type="Pfam" id="PF22252">
    <property type="entry name" value="PNGase_F-II_N"/>
    <property type="match status" value="1"/>
</dbReference>
<evidence type="ECO:0000313" key="2">
    <source>
        <dbReference type="EMBL" id="AZA95978.1"/>
    </source>
</evidence>
<dbReference type="RefSeq" id="WP_123854657.1">
    <property type="nucleotide sequence ID" value="NZ_CP033912.1"/>
</dbReference>
<dbReference type="Proteomes" id="UP000281741">
    <property type="component" value="Chromosome"/>
</dbReference>
<dbReference type="Proteomes" id="UP000274073">
    <property type="component" value="Chromosome"/>
</dbReference>
<dbReference type="NCBIfam" id="TIGR01200">
    <property type="entry name" value="GLPGLI"/>
    <property type="match status" value="1"/>
</dbReference>
<evidence type="ECO:0000313" key="3">
    <source>
        <dbReference type="Proteomes" id="UP000274073"/>
    </source>
</evidence>
<reference evidence="3 4" key="1">
    <citation type="submission" date="2018-11" db="EMBL/GenBank/DDBJ databases">
        <title>Proposal to divide the Flavobacteriaceae and reorganize its genera based on Amino Acid Identity values calculated from whole genome sequences.</title>
        <authorList>
            <person name="Nicholson A.C."/>
            <person name="Gulvik C.A."/>
            <person name="Whitney A.M."/>
            <person name="Humrighouse B.W."/>
            <person name="Bell M."/>
            <person name="Holmes B."/>
            <person name="Steigerwalt A.G."/>
            <person name="Villarma A."/>
            <person name="Sheth M."/>
            <person name="Batra D."/>
            <person name="Pryor J."/>
            <person name="Bernardet J.-F."/>
            <person name="Hugo C."/>
            <person name="Kampfer P."/>
            <person name="Newman J."/>
            <person name="McQuiston J.R."/>
        </authorList>
    </citation>
    <scope>NUCLEOTIDE SEQUENCE [LARGE SCALE GENOMIC DNA]</scope>
    <source>
        <strain evidence="1 3">G0207</strain>
        <strain evidence="2 4">H5143</strain>
    </source>
</reference>
<name>A0AAD0YEY4_9FLAO</name>
<evidence type="ECO:0000313" key="4">
    <source>
        <dbReference type="Proteomes" id="UP000281741"/>
    </source>
</evidence>
<dbReference type="InterPro" id="IPR005901">
    <property type="entry name" value="GLPGLI"/>
</dbReference>
<keyword evidence="4" id="KW-1185">Reference proteome</keyword>
<protein>
    <submittedName>
        <fullName evidence="1">GLPGLI family protein</fullName>
    </submittedName>
</protein>